<sequence>MHPSTLFRCSVTRCIVYRGSIWGGMTVIYKLYNLYPVLVTERLIAWRYVFVGNQPRPKPPRPDRRKSEIINTQ</sequence>
<reference evidence="2" key="1">
    <citation type="journal article" date="2013" name="BMC Genomics">
        <title>Unscrambling butterfly oogenesis.</title>
        <authorList>
            <person name="Carter J.M."/>
            <person name="Baker S.C."/>
            <person name="Pink R."/>
            <person name="Carter D.R."/>
            <person name="Collins A."/>
            <person name="Tomlin J."/>
            <person name="Gibbs M."/>
            <person name="Breuker C.J."/>
        </authorList>
    </citation>
    <scope>NUCLEOTIDE SEQUENCE</scope>
    <source>
        <tissue evidence="2">Ovary</tissue>
    </source>
</reference>
<feature type="non-terminal residue" evidence="2">
    <location>
        <position position="73"/>
    </location>
</feature>
<dbReference type="EMBL" id="GAIX01014348">
    <property type="protein sequence ID" value="JAA78212.1"/>
    <property type="molecule type" value="Transcribed_RNA"/>
</dbReference>
<dbReference type="AlphaFoldDB" id="S4PRX7"/>
<accession>S4PRX7</accession>
<feature type="region of interest" description="Disordered" evidence="1">
    <location>
        <begin position="52"/>
        <end position="73"/>
    </location>
</feature>
<proteinExistence type="predicted"/>
<evidence type="ECO:0000256" key="1">
    <source>
        <dbReference type="SAM" id="MobiDB-lite"/>
    </source>
</evidence>
<evidence type="ECO:0000313" key="2">
    <source>
        <dbReference type="EMBL" id="JAA78212.1"/>
    </source>
</evidence>
<organism evidence="2">
    <name type="scientific">Pararge aegeria</name>
    <name type="common">speckled wood butterfly</name>
    <dbReference type="NCBI Taxonomy" id="116150"/>
    <lineage>
        <taxon>Eukaryota</taxon>
        <taxon>Metazoa</taxon>
        <taxon>Ecdysozoa</taxon>
        <taxon>Arthropoda</taxon>
        <taxon>Hexapoda</taxon>
        <taxon>Insecta</taxon>
        <taxon>Pterygota</taxon>
        <taxon>Neoptera</taxon>
        <taxon>Endopterygota</taxon>
        <taxon>Lepidoptera</taxon>
        <taxon>Glossata</taxon>
        <taxon>Ditrysia</taxon>
        <taxon>Papilionoidea</taxon>
        <taxon>Nymphalidae</taxon>
        <taxon>Satyrinae</taxon>
        <taxon>Satyrini</taxon>
        <taxon>Parargina</taxon>
        <taxon>Pararge</taxon>
    </lineage>
</organism>
<feature type="compositionally biased region" description="Basic and acidic residues" evidence="1">
    <location>
        <begin position="60"/>
        <end position="73"/>
    </location>
</feature>
<protein>
    <submittedName>
        <fullName evidence="2">Uncharacterized protein</fullName>
    </submittedName>
</protein>
<name>S4PRX7_9NEOP</name>
<reference evidence="2" key="2">
    <citation type="submission" date="2013-05" db="EMBL/GenBank/DDBJ databases">
        <authorList>
            <person name="Carter J.-M."/>
            <person name="Baker S.C."/>
            <person name="Pink R."/>
            <person name="Carter D.R.F."/>
            <person name="Collins A."/>
            <person name="Tomlin J."/>
            <person name="Gibbs M."/>
            <person name="Breuker C.J."/>
        </authorList>
    </citation>
    <scope>NUCLEOTIDE SEQUENCE</scope>
    <source>
        <tissue evidence="2">Ovary</tissue>
    </source>
</reference>